<feature type="domain" description="SHSP" evidence="3">
    <location>
        <begin position="38"/>
        <end position="147"/>
    </location>
</feature>
<dbReference type="Pfam" id="PF00011">
    <property type="entry name" value="HSP20"/>
    <property type="match status" value="1"/>
</dbReference>
<evidence type="ECO:0000256" key="2">
    <source>
        <dbReference type="RuleBase" id="RU003616"/>
    </source>
</evidence>
<dbReference type="OrthoDB" id="9792695at2"/>
<name>A0A1I4PEV6_ECTMO</name>
<sequence>MWGMNLLESDLFSEFDRMRREMDQIFGAGGTPAAGIRSAAAGAFPPVNVGASPERFDVYVFAPGMDPGSLDVSMQNHLLTVAGQRSAETPEGVQSYRRERFDGEFRRVITLPEDADPDRVEARYQDGVVHIQVQRRESSRPRRIEVH</sequence>
<dbReference type="InterPro" id="IPR031107">
    <property type="entry name" value="Small_HSP"/>
</dbReference>
<evidence type="ECO:0000256" key="1">
    <source>
        <dbReference type="PROSITE-ProRule" id="PRU00285"/>
    </source>
</evidence>
<comment type="similarity">
    <text evidence="1 2">Belongs to the small heat shock protein (HSP20) family.</text>
</comment>
<accession>A0A1I4PEV6</accession>
<dbReference type="Proteomes" id="UP000199556">
    <property type="component" value="Unassembled WGS sequence"/>
</dbReference>
<reference evidence="4 5" key="1">
    <citation type="submission" date="2016-10" db="EMBL/GenBank/DDBJ databases">
        <authorList>
            <person name="de Groot N.N."/>
        </authorList>
    </citation>
    <scope>NUCLEOTIDE SEQUENCE [LARGE SCALE GENOMIC DNA]</scope>
    <source>
        <strain evidence="4 5">DSM 4180</strain>
    </source>
</reference>
<gene>
    <name evidence="4" type="ORF">SAMN05421721_101232</name>
</gene>
<dbReference type="AlphaFoldDB" id="A0A1I4PEV6"/>
<dbReference type="Gene3D" id="2.60.40.790">
    <property type="match status" value="1"/>
</dbReference>
<evidence type="ECO:0000313" key="4">
    <source>
        <dbReference type="EMBL" id="SFM26312.1"/>
    </source>
</evidence>
<keyword evidence="5" id="KW-1185">Reference proteome</keyword>
<dbReference type="PANTHER" id="PTHR11527">
    <property type="entry name" value="HEAT-SHOCK PROTEIN 20 FAMILY MEMBER"/>
    <property type="match status" value="1"/>
</dbReference>
<dbReference type="InterPro" id="IPR008978">
    <property type="entry name" value="HSP20-like_chaperone"/>
</dbReference>
<dbReference type="InterPro" id="IPR002068">
    <property type="entry name" value="A-crystallin/Hsp20_dom"/>
</dbReference>
<evidence type="ECO:0000313" key="5">
    <source>
        <dbReference type="Proteomes" id="UP000199556"/>
    </source>
</evidence>
<evidence type="ECO:0000259" key="3">
    <source>
        <dbReference type="PROSITE" id="PS01031"/>
    </source>
</evidence>
<dbReference type="EMBL" id="FOUO01000001">
    <property type="protein sequence ID" value="SFM26312.1"/>
    <property type="molecule type" value="Genomic_DNA"/>
</dbReference>
<organism evidence="4 5">
    <name type="scientific">Ectothiorhodospira mobilis</name>
    <dbReference type="NCBI Taxonomy" id="195064"/>
    <lineage>
        <taxon>Bacteria</taxon>
        <taxon>Pseudomonadati</taxon>
        <taxon>Pseudomonadota</taxon>
        <taxon>Gammaproteobacteria</taxon>
        <taxon>Chromatiales</taxon>
        <taxon>Ectothiorhodospiraceae</taxon>
        <taxon>Ectothiorhodospira</taxon>
    </lineage>
</organism>
<dbReference type="STRING" id="195064.SAMN05421721_101232"/>
<dbReference type="SUPFAM" id="SSF49764">
    <property type="entry name" value="HSP20-like chaperones"/>
    <property type="match status" value="1"/>
</dbReference>
<dbReference type="PROSITE" id="PS01031">
    <property type="entry name" value="SHSP"/>
    <property type="match status" value="1"/>
</dbReference>
<dbReference type="CDD" id="cd06464">
    <property type="entry name" value="ACD_sHsps-like"/>
    <property type="match status" value="1"/>
</dbReference>
<protein>
    <submittedName>
        <fullName evidence="4">HSP20 family protein</fullName>
    </submittedName>
</protein>
<proteinExistence type="inferred from homology"/>
<dbReference type="RefSeq" id="WP_090483358.1">
    <property type="nucleotide sequence ID" value="NZ_FOUO01000001.1"/>
</dbReference>